<keyword evidence="1" id="KW-0812">Transmembrane</keyword>
<reference evidence="2" key="1">
    <citation type="submission" date="2022-08" db="EMBL/GenBank/DDBJ databases">
        <authorList>
            <person name="Kallberg Y."/>
            <person name="Tangrot J."/>
            <person name="Rosling A."/>
        </authorList>
    </citation>
    <scope>NUCLEOTIDE SEQUENCE</scope>
    <source>
        <strain evidence="2">Wild A</strain>
    </source>
</reference>
<dbReference type="EMBL" id="CAMKVN010000016">
    <property type="protein sequence ID" value="CAI2161841.1"/>
    <property type="molecule type" value="Genomic_DNA"/>
</dbReference>
<proteinExistence type="predicted"/>
<feature type="transmembrane region" description="Helical" evidence="1">
    <location>
        <begin position="23"/>
        <end position="44"/>
    </location>
</feature>
<keyword evidence="1" id="KW-1133">Transmembrane helix</keyword>
<keyword evidence="1" id="KW-0472">Membrane</keyword>
<protein>
    <submittedName>
        <fullName evidence="2">3310_t:CDS:1</fullName>
    </submittedName>
</protein>
<evidence type="ECO:0000256" key="1">
    <source>
        <dbReference type="SAM" id="Phobius"/>
    </source>
</evidence>
<sequence length="50" mass="5679">MRRHNTLHNEIGDIELQLLEESIIWANFLFVTSSIILGISNLLVDSGLQN</sequence>
<evidence type="ECO:0000313" key="2">
    <source>
        <dbReference type="EMBL" id="CAI2161841.1"/>
    </source>
</evidence>
<name>A0A9W4SB20_9GLOM</name>
<evidence type="ECO:0000313" key="3">
    <source>
        <dbReference type="Proteomes" id="UP001153678"/>
    </source>
</evidence>
<accession>A0A9W4SB20</accession>
<gene>
    <name evidence="2" type="ORF">FWILDA_LOCUS257</name>
</gene>
<dbReference type="Proteomes" id="UP001153678">
    <property type="component" value="Unassembled WGS sequence"/>
</dbReference>
<dbReference type="AlphaFoldDB" id="A0A9W4SB20"/>
<organism evidence="2 3">
    <name type="scientific">Funneliformis geosporum</name>
    <dbReference type="NCBI Taxonomy" id="1117311"/>
    <lineage>
        <taxon>Eukaryota</taxon>
        <taxon>Fungi</taxon>
        <taxon>Fungi incertae sedis</taxon>
        <taxon>Mucoromycota</taxon>
        <taxon>Glomeromycotina</taxon>
        <taxon>Glomeromycetes</taxon>
        <taxon>Glomerales</taxon>
        <taxon>Glomeraceae</taxon>
        <taxon>Funneliformis</taxon>
    </lineage>
</organism>
<keyword evidence="3" id="KW-1185">Reference proteome</keyword>
<comment type="caution">
    <text evidence="2">The sequence shown here is derived from an EMBL/GenBank/DDBJ whole genome shotgun (WGS) entry which is preliminary data.</text>
</comment>